<dbReference type="GO" id="GO:0000155">
    <property type="term" value="F:phosphorelay sensor kinase activity"/>
    <property type="evidence" value="ECO:0007669"/>
    <property type="project" value="InterPro"/>
</dbReference>
<dbReference type="Proteomes" id="UP000541352">
    <property type="component" value="Unassembled WGS sequence"/>
</dbReference>
<keyword evidence="3" id="KW-0418">Kinase</keyword>
<dbReference type="EMBL" id="JACIBY010000004">
    <property type="protein sequence ID" value="MBB3838534.1"/>
    <property type="molecule type" value="Genomic_DNA"/>
</dbReference>
<evidence type="ECO:0000313" key="4">
    <source>
        <dbReference type="Proteomes" id="UP000541352"/>
    </source>
</evidence>
<comment type="caution">
    <text evidence="3">The sequence shown here is derived from an EMBL/GenBank/DDBJ whole genome shotgun (WGS) entry which is preliminary data.</text>
</comment>
<feature type="transmembrane region" description="Helical" evidence="1">
    <location>
        <begin position="12"/>
        <end position="34"/>
    </location>
</feature>
<proteinExistence type="predicted"/>
<evidence type="ECO:0000256" key="1">
    <source>
        <dbReference type="SAM" id="Phobius"/>
    </source>
</evidence>
<organism evidence="3 4">
    <name type="scientific">Runella defluvii</name>
    <dbReference type="NCBI Taxonomy" id="370973"/>
    <lineage>
        <taxon>Bacteria</taxon>
        <taxon>Pseudomonadati</taxon>
        <taxon>Bacteroidota</taxon>
        <taxon>Cytophagia</taxon>
        <taxon>Cytophagales</taxon>
        <taxon>Spirosomataceae</taxon>
        <taxon>Runella</taxon>
    </lineage>
</organism>
<evidence type="ECO:0000259" key="2">
    <source>
        <dbReference type="Pfam" id="PF06580"/>
    </source>
</evidence>
<evidence type="ECO:0000313" key="3">
    <source>
        <dbReference type="EMBL" id="MBB3838534.1"/>
    </source>
</evidence>
<feature type="transmembrane region" description="Helical" evidence="1">
    <location>
        <begin position="40"/>
        <end position="57"/>
    </location>
</feature>
<accession>A0A7W5ZMM9</accession>
<feature type="transmembrane region" description="Helical" evidence="1">
    <location>
        <begin position="78"/>
        <end position="100"/>
    </location>
</feature>
<dbReference type="Pfam" id="PF06580">
    <property type="entry name" value="His_kinase"/>
    <property type="match status" value="1"/>
</dbReference>
<feature type="transmembrane region" description="Helical" evidence="1">
    <location>
        <begin position="112"/>
        <end position="133"/>
    </location>
</feature>
<keyword evidence="3" id="KW-0808">Transferase</keyword>
<feature type="domain" description="Signal transduction histidine kinase internal region" evidence="2">
    <location>
        <begin position="157"/>
        <end position="236"/>
    </location>
</feature>
<dbReference type="InterPro" id="IPR010559">
    <property type="entry name" value="Sig_transdc_His_kin_internal"/>
</dbReference>
<dbReference type="AlphaFoldDB" id="A0A7W5ZMM9"/>
<dbReference type="RefSeq" id="WP_183974044.1">
    <property type="nucleotide sequence ID" value="NZ_JACIBY010000004.1"/>
</dbReference>
<sequence>MNGRKTPIKFAINRTDAISWSISAALILLLNTNLKTGEVNWTWTLLIFASALTISRIQEYLMPLLMRRAANWPVQRMLGAYVLVCVLVATIISTLVLIIIQLVKKEVFPARVYVSSGLTYVLMTIAFTSVYVIQQLTDRWKKSLLQQEQLNQALLRAEYDALKNQVNPHFLFNSLNILSALIPEDPENAVNLVERLSKVFRYNLQNNDRVTVELGTELKIVEAYLFIHKMRFGENLQYDLSVDKTDKTRSIVTQGLLTLVENALKHNECSSEKPLTISLFVDGDRVVVRNTFQPKNKQFLESTGIGLSNLKSRYKLVTTAPVEVKETADFFEVSIPFCSASGNS</sequence>
<dbReference type="GO" id="GO:0016020">
    <property type="term" value="C:membrane"/>
    <property type="evidence" value="ECO:0007669"/>
    <property type="project" value="InterPro"/>
</dbReference>
<dbReference type="InterPro" id="IPR050640">
    <property type="entry name" value="Bact_2-comp_sensor_kinase"/>
</dbReference>
<gene>
    <name evidence="3" type="ORF">FHS57_002539</name>
</gene>
<keyword evidence="4" id="KW-1185">Reference proteome</keyword>
<dbReference type="PANTHER" id="PTHR34220">
    <property type="entry name" value="SENSOR HISTIDINE KINASE YPDA"/>
    <property type="match status" value="1"/>
</dbReference>
<keyword evidence="1" id="KW-0812">Transmembrane</keyword>
<keyword evidence="1" id="KW-1133">Transmembrane helix</keyword>
<protein>
    <submittedName>
        <fullName evidence="3">Sensor histidine kinase YesM</fullName>
    </submittedName>
</protein>
<dbReference type="SUPFAM" id="SSF55874">
    <property type="entry name" value="ATPase domain of HSP90 chaperone/DNA topoisomerase II/histidine kinase"/>
    <property type="match status" value="1"/>
</dbReference>
<name>A0A7W5ZMM9_9BACT</name>
<dbReference type="PANTHER" id="PTHR34220:SF7">
    <property type="entry name" value="SENSOR HISTIDINE KINASE YPDA"/>
    <property type="match status" value="1"/>
</dbReference>
<dbReference type="InterPro" id="IPR036890">
    <property type="entry name" value="HATPase_C_sf"/>
</dbReference>
<keyword evidence="1" id="KW-0472">Membrane</keyword>
<reference evidence="3 4" key="1">
    <citation type="submission" date="2020-08" db="EMBL/GenBank/DDBJ databases">
        <title>Genomic Encyclopedia of Type Strains, Phase IV (KMG-IV): sequencing the most valuable type-strain genomes for metagenomic binning, comparative biology and taxonomic classification.</title>
        <authorList>
            <person name="Goeker M."/>
        </authorList>
    </citation>
    <scope>NUCLEOTIDE SEQUENCE [LARGE SCALE GENOMIC DNA]</scope>
    <source>
        <strain evidence="3 4">DSM 17976</strain>
    </source>
</reference>